<reference evidence="2 3" key="1">
    <citation type="submission" date="2017-03" db="EMBL/GenBank/DDBJ databases">
        <authorList>
            <person name="Afonso C.L."/>
            <person name="Miller P.J."/>
            <person name="Scott M.A."/>
            <person name="Spackman E."/>
            <person name="Goraichik I."/>
            <person name="Dimitrov K.M."/>
            <person name="Suarez D.L."/>
            <person name="Swayne D.E."/>
        </authorList>
    </citation>
    <scope>NUCLEOTIDE SEQUENCE [LARGE SCALE GENOMIC DNA]</scope>
    <source>
        <strain evidence="2 3">CECT 7745</strain>
    </source>
</reference>
<evidence type="ECO:0000259" key="1">
    <source>
        <dbReference type="Pfam" id="PF06114"/>
    </source>
</evidence>
<dbReference type="Gene3D" id="1.10.10.2910">
    <property type="match status" value="1"/>
</dbReference>
<dbReference type="AlphaFoldDB" id="A0A1X7BYT7"/>
<dbReference type="PANTHER" id="PTHR43236:SF2">
    <property type="entry name" value="BLL0069 PROTEIN"/>
    <property type="match status" value="1"/>
</dbReference>
<proteinExistence type="predicted"/>
<protein>
    <recommendedName>
        <fullName evidence="1">IrrE N-terminal-like domain-containing protein</fullName>
    </recommendedName>
</protein>
<dbReference type="InterPro" id="IPR010359">
    <property type="entry name" value="IrrE_HExxH"/>
</dbReference>
<accession>A0A1X7BYT7</accession>
<sequence length="304" mass="33736">MQLSRIDLADLHVPTAIARAIFAQLETIDAPVPVGQIARALDIADIKTQVFDGFEGMLLTDTVRSAGSILANTRYGDQRARFTIAHELGHFLMERHKLSGDRGFTCKAQDMRETRAGQRQYRQESEANAFAINLLAPFKLFDPLLSQDPDLKDAQRLRDHLNVSLEATIRRMIDRREECLTAVWSRNGQVRYSVKSSRFPWITCKRGERLPHLSLAGKIVANGAKGFSSVTETNPLAWLSRSDVELFEQTRVANNGHAVTLLLADLADADDDEDDSGSLKELNAGFSISASAFPVTAWAFPVNP</sequence>
<dbReference type="InterPro" id="IPR052345">
    <property type="entry name" value="Rad_response_metalloprotease"/>
</dbReference>
<organism evidence="2 3">
    <name type="scientific">Roseovarius aestuarii</name>
    <dbReference type="NCBI Taxonomy" id="475083"/>
    <lineage>
        <taxon>Bacteria</taxon>
        <taxon>Pseudomonadati</taxon>
        <taxon>Pseudomonadota</taxon>
        <taxon>Alphaproteobacteria</taxon>
        <taxon>Rhodobacterales</taxon>
        <taxon>Roseobacteraceae</taxon>
        <taxon>Roseovarius</taxon>
    </lineage>
</organism>
<dbReference type="Proteomes" id="UP000193224">
    <property type="component" value="Unassembled WGS sequence"/>
</dbReference>
<dbReference type="OrthoDB" id="9794834at2"/>
<dbReference type="PANTHER" id="PTHR43236">
    <property type="entry name" value="ANTITOXIN HIGA1"/>
    <property type="match status" value="1"/>
</dbReference>
<evidence type="ECO:0000313" key="2">
    <source>
        <dbReference type="EMBL" id="SMC14742.1"/>
    </source>
</evidence>
<keyword evidence="3" id="KW-1185">Reference proteome</keyword>
<dbReference type="Pfam" id="PF06114">
    <property type="entry name" value="Peptidase_M78"/>
    <property type="match status" value="1"/>
</dbReference>
<dbReference type="EMBL" id="FWXB01000044">
    <property type="protein sequence ID" value="SMC14742.1"/>
    <property type="molecule type" value="Genomic_DNA"/>
</dbReference>
<feature type="domain" description="IrrE N-terminal-like" evidence="1">
    <location>
        <begin position="66"/>
        <end position="171"/>
    </location>
</feature>
<dbReference type="RefSeq" id="WP_139836567.1">
    <property type="nucleotide sequence ID" value="NZ_FWXB01000044.1"/>
</dbReference>
<name>A0A1X7BYT7_9RHOB</name>
<gene>
    <name evidence="2" type="ORF">ROA7745_04612</name>
</gene>
<evidence type="ECO:0000313" key="3">
    <source>
        <dbReference type="Proteomes" id="UP000193224"/>
    </source>
</evidence>